<proteinExistence type="predicted"/>
<dbReference type="Proteomes" id="UP000231474">
    <property type="component" value="Unassembled WGS sequence"/>
</dbReference>
<protein>
    <submittedName>
        <fullName evidence="1">Uncharacterized protein</fullName>
    </submittedName>
</protein>
<gene>
    <name evidence="1" type="ORF">COU95_02220</name>
</gene>
<sequence length="94" mass="10603">MPKKIFEELTVLPPKVINIIVEFGKFIDDYDRGKFSNESNLTSKLPYSKDLIADSLQKALKIAKDKNLKNYLFVLGATLDILTNSGLLKKVRSS</sequence>
<comment type="caution">
    <text evidence="1">The sequence shown here is derived from an EMBL/GenBank/DDBJ whole genome shotgun (WGS) entry which is preliminary data.</text>
</comment>
<evidence type="ECO:0000313" key="2">
    <source>
        <dbReference type="Proteomes" id="UP000231474"/>
    </source>
</evidence>
<reference evidence="2" key="1">
    <citation type="submission" date="2017-09" db="EMBL/GenBank/DDBJ databases">
        <title>Depth-based differentiation of microbial function through sediment-hosted aquifers and enrichment of novel symbionts in the deep terrestrial subsurface.</title>
        <authorList>
            <person name="Probst A.J."/>
            <person name="Ladd B."/>
            <person name="Jarett J.K."/>
            <person name="Geller-Mcgrath D.E."/>
            <person name="Sieber C.M.K."/>
            <person name="Emerson J.B."/>
            <person name="Anantharaman K."/>
            <person name="Thomas B.C."/>
            <person name="Malmstrom R."/>
            <person name="Stieglmeier M."/>
            <person name="Klingl A."/>
            <person name="Woyke T."/>
            <person name="Ryan C.M."/>
            <person name="Banfield J.F."/>
        </authorList>
    </citation>
    <scope>NUCLEOTIDE SEQUENCE [LARGE SCALE GENOMIC DNA]</scope>
</reference>
<evidence type="ECO:0000313" key="1">
    <source>
        <dbReference type="EMBL" id="PJE67474.1"/>
    </source>
</evidence>
<dbReference type="EMBL" id="PFEK01000044">
    <property type="protein sequence ID" value="PJE67474.1"/>
    <property type="molecule type" value="Genomic_DNA"/>
</dbReference>
<accession>A0A2M8L3H6</accession>
<dbReference type="AlphaFoldDB" id="A0A2M8L3H6"/>
<name>A0A2M8L3H6_9BACT</name>
<organism evidence="1 2">
    <name type="scientific">Candidatus Shapirobacteria bacterium CG10_big_fil_rev_8_21_14_0_10_40_9</name>
    <dbReference type="NCBI Taxonomy" id="1974888"/>
    <lineage>
        <taxon>Bacteria</taxon>
        <taxon>Candidatus Shapironibacteriota</taxon>
    </lineage>
</organism>